<dbReference type="InterPro" id="IPR006103">
    <property type="entry name" value="Glyco_hydro_2_cat"/>
</dbReference>
<dbReference type="PANTHER" id="PTHR10066:SF67">
    <property type="entry name" value="BETA-GLUCURONIDASE"/>
    <property type="match status" value="1"/>
</dbReference>
<dbReference type="GO" id="GO:0016787">
    <property type="term" value="F:hydrolase activity"/>
    <property type="evidence" value="ECO:0007669"/>
    <property type="project" value="UniProtKB-KW"/>
</dbReference>
<gene>
    <name evidence="10" type="ORF">PQU94_08980</name>
</gene>
<dbReference type="InterPro" id="IPR006311">
    <property type="entry name" value="TAT_signal"/>
</dbReference>
<dbReference type="Proteomes" id="UP001216595">
    <property type="component" value="Unassembled WGS sequence"/>
</dbReference>
<feature type="domain" description="Glycoside hydrolase family 2 catalytic" evidence="8">
    <location>
        <begin position="329"/>
        <end position="606"/>
    </location>
</feature>
<dbReference type="Gene3D" id="2.60.40.10">
    <property type="entry name" value="Immunoglobulins"/>
    <property type="match status" value="1"/>
</dbReference>
<dbReference type="InterPro" id="IPR017853">
    <property type="entry name" value="GH"/>
</dbReference>
<keyword evidence="6" id="KW-0732">Signal</keyword>
<sequence length="635" mass="70337">MTDLTRRRALFSGAALLSGSCLAALAVPARASAEPVVMADAPLLPAIRLTAALNRPHQDLSGAWAYSKDLYKTGWSTLMDWKPNRGNQRFSDVDVAAEEARDRYALFEYDMQNAPRMALPGAWNAALPQLRYYDGLIWFQRTFLVSPKPGERVLLRFEAVNYVTQVFVNGKTAGAHEGGFTPFTLDVTGLVRDGVNQVTLGVDSSHTDQSVPPRVTDWDIYGGVTRPVRLFVVPDTFIDDLYIRYTPEGRILAEARLMGPASAGSDVTLSLPALKLMARGRTDETGTAHFDLKAPRGLKLWTPESPTLYEVTVTAGTDSLSDRVGLRTIAVKGHQILLNGKPVFLRGICLHEEEFGSNPARNMTEPASRALLTEVKHGLNGNFVRLSHYPHSEVTTRLADEMGLLVWSEIPVYWAVAFGDARALTTARRMMAENILRDRNRASIIIWSVGNETPKTEARNHFMGTLADDAKRLDPSRLTSAALLVNKTKVDGVLHATIDDPMVDKLDILSANTYTAWYGNDRLEDVPAIKWSAPVDKPLIFSEFGADALAGFHAPDRRKFSEEFQADFYRATLANAATVPILAGLSPWILKDFQTPRREHPVYQNGWNRKGLLSETGARKQAFAVLAEWYSQRAI</sequence>
<evidence type="ECO:0000256" key="3">
    <source>
        <dbReference type="ARBA" id="ARBA00016205"/>
    </source>
</evidence>
<dbReference type="InterPro" id="IPR006101">
    <property type="entry name" value="Glyco_hydro_2"/>
</dbReference>
<dbReference type="PANTHER" id="PTHR10066">
    <property type="entry name" value="BETA-GLUCURONIDASE"/>
    <property type="match status" value="1"/>
</dbReference>
<evidence type="ECO:0000256" key="5">
    <source>
        <dbReference type="ARBA" id="ARBA00023295"/>
    </source>
</evidence>
<dbReference type="SUPFAM" id="SSF49303">
    <property type="entry name" value="beta-Galactosidase/glucuronidase domain"/>
    <property type="match status" value="1"/>
</dbReference>
<dbReference type="PROSITE" id="PS51318">
    <property type="entry name" value="TAT"/>
    <property type="match status" value="1"/>
</dbReference>
<feature type="chain" id="PRO_5045289022" description="Beta-glucuronidase" evidence="6">
    <location>
        <begin position="24"/>
        <end position="635"/>
    </location>
</feature>
<reference evidence="10 11" key="1">
    <citation type="submission" date="2023-01" db="EMBL/GenBank/DDBJ databases">
        <title>Novel species of the genus Asticcacaulis isolated from rivers.</title>
        <authorList>
            <person name="Lu H."/>
        </authorList>
    </citation>
    <scope>NUCLEOTIDE SEQUENCE [LARGE SCALE GENOMIC DNA]</scope>
    <source>
        <strain evidence="10 11">DXS10W</strain>
    </source>
</reference>
<keyword evidence="11" id="KW-1185">Reference proteome</keyword>
<dbReference type="RefSeq" id="WP_272741123.1">
    <property type="nucleotide sequence ID" value="NZ_JAQQKW010000004.1"/>
</dbReference>
<dbReference type="InterPro" id="IPR006102">
    <property type="entry name" value="Ig-like_GH2"/>
</dbReference>
<dbReference type="InterPro" id="IPR008979">
    <property type="entry name" value="Galactose-bd-like_sf"/>
</dbReference>
<comment type="similarity">
    <text evidence="1">Belongs to the glycosyl hydrolase 2 family.</text>
</comment>
<dbReference type="InterPro" id="IPR006104">
    <property type="entry name" value="Glyco_hydro_2_N"/>
</dbReference>
<evidence type="ECO:0000313" key="11">
    <source>
        <dbReference type="Proteomes" id="UP001216595"/>
    </source>
</evidence>
<evidence type="ECO:0000313" key="10">
    <source>
        <dbReference type="EMBL" id="MDC7694414.1"/>
    </source>
</evidence>
<dbReference type="InterPro" id="IPR036156">
    <property type="entry name" value="Beta-gal/glucu_dom_sf"/>
</dbReference>
<name>A0ABT5IDZ4_9CAUL</name>
<evidence type="ECO:0000259" key="7">
    <source>
        <dbReference type="Pfam" id="PF00703"/>
    </source>
</evidence>
<evidence type="ECO:0000259" key="9">
    <source>
        <dbReference type="Pfam" id="PF02837"/>
    </source>
</evidence>
<protein>
    <recommendedName>
        <fullName evidence="3">Beta-glucuronidase</fullName>
        <ecNumber evidence="2">3.2.1.31</ecNumber>
    </recommendedName>
</protein>
<keyword evidence="4 10" id="KW-0378">Hydrolase</keyword>
<evidence type="ECO:0000259" key="8">
    <source>
        <dbReference type="Pfam" id="PF02836"/>
    </source>
</evidence>
<evidence type="ECO:0000256" key="6">
    <source>
        <dbReference type="SAM" id="SignalP"/>
    </source>
</evidence>
<keyword evidence="5" id="KW-0326">Glycosidase</keyword>
<dbReference type="InterPro" id="IPR023232">
    <property type="entry name" value="Glyco_hydro_2_AS"/>
</dbReference>
<dbReference type="PROSITE" id="PS00608">
    <property type="entry name" value="GLYCOSYL_HYDROL_F2_2"/>
    <property type="match status" value="1"/>
</dbReference>
<dbReference type="Pfam" id="PF02837">
    <property type="entry name" value="Glyco_hydro_2_N"/>
    <property type="match status" value="1"/>
</dbReference>
<dbReference type="Pfam" id="PF02836">
    <property type="entry name" value="Glyco_hydro_2_C"/>
    <property type="match status" value="1"/>
</dbReference>
<evidence type="ECO:0000256" key="1">
    <source>
        <dbReference type="ARBA" id="ARBA00007401"/>
    </source>
</evidence>
<dbReference type="Gene3D" id="3.20.20.80">
    <property type="entry name" value="Glycosidases"/>
    <property type="match status" value="1"/>
</dbReference>
<dbReference type="EC" id="3.2.1.31" evidence="2"/>
<evidence type="ECO:0000256" key="2">
    <source>
        <dbReference type="ARBA" id="ARBA00012761"/>
    </source>
</evidence>
<dbReference type="Pfam" id="PF00703">
    <property type="entry name" value="Glyco_hydro_2"/>
    <property type="match status" value="1"/>
</dbReference>
<dbReference type="EMBL" id="JAQQKW010000004">
    <property type="protein sequence ID" value="MDC7694414.1"/>
    <property type="molecule type" value="Genomic_DNA"/>
</dbReference>
<dbReference type="PRINTS" id="PR00132">
    <property type="entry name" value="GLHYDRLASE2"/>
</dbReference>
<dbReference type="Gene3D" id="2.60.120.260">
    <property type="entry name" value="Galactose-binding domain-like"/>
    <property type="match status" value="1"/>
</dbReference>
<dbReference type="PROSITE" id="PS51257">
    <property type="entry name" value="PROKAR_LIPOPROTEIN"/>
    <property type="match status" value="1"/>
</dbReference>
<proteinExistence type="inferred from homology"/>
<evidence type="ECO:0000256" key="4">
    <source>
        <dbReference type="ARBA" id="ARBA00022801"/>
    </source>
</evidence>
<dbReference type="SUPFAM" id="SSF49785">
    <property type="entry name" value="Galactose-binding domain-like"/>
    <property type="match status" value="1"/>
</dbReference>
<dbReference type="InterPro" id="IPR013783">
    <property type="entry name" value="Ig-like_fold"/>
</dbReference>
<feature type="domain" description="Glycosyl hydrolases family 2 sugar binding" evidence="9">
    <location>
        <begin position="126"/>
        <end position="234"/>
    </location>
</feature>
<feature type="signal peptide" evidence="6">
    <location>
        <begin position="1"/>
        <end position="23"/>
    </location>
</feature>
<organism evidence="10 11">
    <name type="scientific">Asticcacaulis currens</name>
    <dbReference type="NCBI Taxonomy" id="2984210"/>
    <lineage>
        <taxon>Bacteria</taxon>
        <taxon>Pseudomonadati</taxon>
        <taxon>Pseudomonadota</taxon>
        <taxon>Alphaproteobacteria</taxon>
        <taxon>Caulobacterales</taxon>
        <taxon>Caulobacteraceae</taxon>
        <taxon>Asticcacaulis</taxon>
    </lineage>
</organism>
<accession>A0ABT5IDZ4</accession>
<feature type="domain" description="Glycoside hydrolase family 2 immunoglobulin-like beta-sandwich" evidence="7">
    <location>
        <begin position="274"/>
        <end position="327"/>
    </location>
</feature>
<dbReference type="SUPFAM" id="SSF51445">
    <property type="entry name" value="(Trans)glycosidases"/>
    <property type="match status" value="1"/>
</dbReference>
<comment type="caution">
    <text evidence="10">The sequence shown here is derived from an EMBL/GenBank/DDBJ whole genome shotgun (WGS) entry which is preliminary data.</text>
</comment>